<sequence length="166" mass="18762">MRRTIFLILFLAFCKTGGDKPVLRNFQKSVRLNSSLENAKNGDLFSFIDKKGGTIDIYCISEEFKIYPPYANDWYVQSDGTSRITFSSDYMKSMITIFPGENGQKLSLNKYLESRFKQISSTNGNYFNGRVFPGKIKPVFAFSGIDDLGPAGRSYTETYCEASPNV</sequence>
<organism evidence="1 2">
    <name type="scientific">Leptospira wolffii</name>
    <dbReference type="NCBI Taxonomy" id="409998"/>
    <lineage>
        <taxon>Bacteria</taxon>
        <taxon>Pseudomonadati</taxon>
        <taxon>Spirochaetota</taxon>
        <taxon>Spirochaetia</taxon>
        <taxon>Leptospirales</taxon>
        <taxon>Leptospiraceae</taxon>
        <taxon>Leptospira</taxon>
    </lineage>
</organism>
<evidence type="ECO:0000313" key="1">
    <source>
        <dbReference type="EMBL" id="PJZ64598.1"/>
    </source>
</evidence>
<accession>A0A2M9Z861</accession>
<evidence type="ECO:0000313" key="2">
    <source>
        <dbReference type="Proteomes" id="UP000231912"/>
    </source>
</evidence>
<protein>
    <submittedName>
        <fullName evidence="1">Uncharacterized protein</fullName>
    </submittedName>
</protein>
<gene>
    <name evidence="1" type="ORF">CH371_17660</name>
</gene>
<comment type="caution">
    <text evidence="1">The sequence shown here is derived from an EMBL/GenBank/DDBJ whole genome shotgun (WGS) entry which is preliminary data.</text>
</comment>
<dbReference type="AlphaFoldDB" id="A0A2M9Z861"/>
<proteinExistence type="predicted"/>
<reference evidence="1 2" key="1">
    <citation type="submission" date="2017-07" db="EMBL/GenBank/DDBJ databases">
        <title>Leptospira spp. isolated from tropical soils.</title>
        <authorList>
            <person name="Thibeaux R."/>
            <person name="Iraola G."/>
            <person name="Ferres I."/>
            <person name="Bierque E."/>
            <person name="Girault D."/>
            <person name="Soupe-Gilbert M.-E."/>
            <person name="Picardeau M."/>
            <person name="Goarant C."/>
        </authorList>
    </citation>
    <scope>NUCLEOTIDE SEQUENCE [LARGE SCALE GENOMIC DNA]</scope>
    <source>
        <strain evidence="1 2">FH2-C-A2</strain>
    </source>
</reference>
<name>A0A2M9Z861_9LEPT</name>
<dbReference type="EMBL" id="NPDT01000009">
    <property type="protein sequence ID" value="PJZ64598.1"/>
    <property type="molecule type" value="Genomic_DNA"/>
</dbReference>
<dbReference type="Proteomes" id="UP000231912">
    <property type="component" value="Unassembled WGS sequence"/>
</dbReference>